<dbReference type="Gene3D" id="2.40.50.180">
    <property type="entry name" value="CheA-289, Domain 4"/>
    <property type="match status" value="1"/>
</dbReference>
<name>A0A1H2R3J9_9BACI</name>
<dbReference type="SUPFAM" id="SSF50341">
    <property type="entry name" value="CheW-like"/>
    <property type="match status" value="1"/>
</dbReference>
<dbReference type="EMBL" id="FNNC01000001">
    <property type="protein sequence ID" value="SDW14013.1"/>
    <property type="molecule type" value="Genomic_DNA"/>
</dbReference>
<dbReference type="GO" id="GO:0006935">
    <property type="term" value="P:chemotaxis"/>
    <property type="evidence" value="ECO:0007669"/>
    <property type="project" value="InterPro"/>
</dbReference>
<dbReference type="AlphaFoldDB" id="A0A1H2R3J9"/>
<keyword evidence="3" id="KW-1185">Reference proteome</keyword>
<evidence type="ECO:0000313" key="2">
    <source>
        <dbReference type="EMBL" id="SDW14013.1"/>
    </source>
</evidence>
<dbReference type="PANTHER" id="PTHR47233:SF3">
    <property type="entry name" value="CHEMOTAXIS PROTEIN CHEV"/>
    <property type="match status" value="1"/>
</dbReference>
<proteinExistence type="predicted"/>
<reference evidence="2 3" key="1">
    <citation type="submission" date="2016-10" db="EMBL/GenBank/DDBJ databases">
        <authorList>
            <person name="de Groot N.N."/>
        </authorList>
    </citation>
    <scope>NUCLEOTIDE SEQUENCE [LARGE SCALE GENOMIC DNA]</scope>
    <source>
        <strain evidence="2 3">DSM 23126</strain>
    </source>
</reference>
<dbReference type="OrthoDB" id="9806105at2"/>
<dbReference type="Gene3D" id="2.30.30.40">
    <property type="entry name" value="SH3 Domains"/>
    <property type="match status" value="1"/>
</dbReference>
<feature type="domain" description="CheW-like" evidence="1">
    <location>
        <begin position="17"/>
        <end position="163"/>
    </location>
</feature>
<dbReference type="PROSITE" id="PS50851">
    <property type="entry name" value="CHEW"/>
    <property type="match status" value="1"/>
</dbReference>
<dbReference type="GO" id="GO:0007165">
    <property type="term" value="P:signal transduction"/>
    <property type="evidence" value="ECO:0007669"/>
    <property type="project" value="InterPro"/>
</dbReference>
<dbReference type="Pfam" id="PF01584">
    <property type="entry name" value="CheW"/>
    <property type="match status" value="1"/>
</dbReference>
<accession>A0A1H2R3J9</accession>
<dbReference type="RefSeq" id="WP_091610899.1">
    <property type="nucleotide sequence ID" value="NZ_FNNC01000001.1"/>
</dbReference>
<evidence type="ECO:0000259" key="1">
    <source>
        <dbReference type="PROSITE" id="PS50851"/>
    </source>
</evidence>
<dbReference type="PANTHER" id="PTHR47233">
    <property type="entry name" value="CHEMOTAXIS PROTEIN CHEV"/>
    <property type="match status" value="1"/>
</dbReference>
<dbReference type="STRING" id="1122204.SAMN05421781_0581"/>
<evidence type="ECO:0000313" key="3">
    <source>
        <dbReference type="Proteomes" id="UP000199488"/>
    </source>
</evidence>
<sequence>MSLASEKHILLESGTNELEIVLFSIGTSQFGINVLKVREIIHQVEVTPVPNRHEHVKEIIRIRNKVIPVIDLKKVLHHDGADDDRHDKYIIAELNQVKAAFHVEEVSRIHRISNLPVIIFSSLVTADLFHKGEKVGADAQVSNPEINTLVKTIDSCLRAASGR</sequence>
<gene>
    <name evidence="2" type="ORF">SAMN05421781_0581</name>
</gene>
<dbReference type="SMART" id="SM00260">
    <property type="entry name" value="CheW"/>
    <property type="match status" value="1"/>
</dbReference>
<organism evidence="2 3">
    <name type="scientific">Marinococcus luteus</name>
    <dbReference type="NCBI Taxonomy" id="1122204"/>
    <lineage>
        <taxon>Bacteria</taxon>
        <taxon>Bacillati</taxon>
        <taxon>Bacillota</taxon>
        <taxon>Bacilli</taxon>
        <taxon>Bacillales</taxon>
        <taxon>Bacillaceae</taxon>
        <taxon>Marinococcus</taxon>
    </lineage>
</organism>
<dbReference type="InterPro" id="IPR036061">
    <property type="entry name" value="CheW-like_dom_sf"/>
</dbReference>
<protein>
    <submittedName>
        <fullName evidence="2">CheW-like domain-containing protein</fullName>
    </submittedName>
</protein>
<dbReference type="InterPro" id="IPR002545">
    <property type="entry name" value="CheW-lke_dom"/>
</dbReference>
<dbReference type="Proteomes" id="UP000199488">
    <property type="component" value="Unassembled WGS sequence"/>
</dbReference>